<dbReference type="GO" id="GO:0046081">
    <property type="term" value="P:dUTP catabolic process"/>
    <property type="evidence" value="ECO:0007669"/>
    <property type="project" value="TreeGrafter"/>
</dbReference>
<name>A0A3A4RAE9_9BACT</name>
<keyword evidence="5" id="KW-0175">Coiled coil</keyword>
<dbReference type="Proteomes" id="UP000266426">
    <property type="component" value="Unassembled WGS sequence"/>
</dbReference>
<evidence type="ECO:0000313" key="7">
    <source>
        <dbReference type="EMBL" id="RJP61540.1"/>
    </source>
</evidence>
<dbReference type="Pfam" id="PF03819">
    <property type="entry name" value="MazG"/>
    <property type="match status" value="2"/>
</dbReference>
<dbReference type="InterPro" id="IPR048015">
    <property type="entry name" value="NTP-PPase_MazG-like_N"/>
</dbReference>
<dbReference type="FunFam" id="1.10.287.1080:FF:000001">
    <property type="entry name" value="Nucleoside triphosphate pyrophosphohydrolase"/>
    <property type="match status" value="1"/>
</dbReference>
<feature type="domain" description="NTP pyrophosphohydrolase MazG-like" evidence="6">
    <location>
        <begin position="165"/>
        <end position="226"/>
    </location>
</feature>
<feature type="coiled-coil region" evidence="5">
    <location>
        <begin position="161"/>
        <end position="188"/>
    </location>
</feature>
<dbReference type="PANTHER" id="PTHR30522:SF0">
    <property type="entry name" value="NUCLEOSIDE TRIPHOSPHATE PYROPHOSPHOHYDROLASE"/>
    <property type="match status" value="1"/>
</dbReference>
<dbReference type="InterPro" id="IPR011551">
    <property type="entry name" value="NTP_PyrPHydrolase_MazG"/>
</dbReference>
<protein>
    <recommendedName>
        <fullName evidence="4">Nucleoside triphosphate pyrophosphohydrolase</fullName>
        <ecNumber evidence="3">3.6.1.8</ecNumber>
    </recommendedName>
</protein>
<dbReference type="CDD" id="cd11529">
    <property type="entry name" value="NTP-PPase_MazG_Cterm"/>
    <property type="match status" value="1"/>
</dbReference>
<dbReference type="GO" id="GO:0006203">
    <property type="term" value="P:dGTP catabolic process"/>
    <property type="evidence" value="ECO:0007669"/>
    <property type="project" value="TreeGrafter"/>
</dbReference>
<dbReference type="CDD" id="cd11528">
    <property type="entry name" value="NTP-PPase_MazG_Nterm"/>
    <property type="match status" value="1"/>
</dbReference>
<dbReference type="InterPro" id="IPR004518">
    <property type="entry name" value="MazG-like_dom"/>
</dbReference>
<evidence type="ECO:0000256" key="2">
    <source>
        <dbReference type="ARBA" id="ARBA00061115"/>
    </source>
</evidence>
<dbReference type="Gene3D" id="1.10.287.1080">
    <property type="entry name" value="MazG-like"/>
    <property type="match status" value="2"/>
</dbReference>
<feature type="domain" description="NTP pyrophosphohydrolase MazG-like" evidence="6">
    <location>
        <begin position="27"/>
        <end position="100"/>
    </location>
</feature>
<dbReference type="EMBL" id="QZJZ01000011">
    <property type="protein sequence ID" value="RJP61540.1"/>
    <property type="molecule type" value="Genomic_DNA"/>
</dbReference>
<organism evidence="7 8">
    <name type="scientific">Candidatus Auribacter fodinae</name>
    <dbReference type="NCBI Taxonomy" id="2093366"/>
    <lineage>
        <taxon>Bacteria</taxon>
        <taxon>Pseudomonadati</taxon>
        <taxon>Candidatus Auribacterota</taxon>
        <taxon>Candidatus Auribacteria</taxon>
        <taxon>Candidatus Auribacterales</taxon>
        <taxon>Candidatus Auribacteraceae</taxon>
        <taxon>Candidatus Auribacter</taxon>
    </lineage>
</organism>
<dbReference type="NCBIfam" id="NF007113">
    <property type="entry name" value="PRK09562.1"/>
    <property type="match status" value="1"/>
</dbReference>
<dbReference type="AlphaFoldDB" id="A0A3A4RAE9"/>
<dbReference type="GO" id="GO:0046061">
    <property type="term" value="P:dATP catabolic process"/>
    <property type="evidence" value="ECO:0007669"/>
    <property type="project" value="TreeGrafter"/>
</dbReference>
<dbReference type="GO" id="GO:0046076">
    <property type="term" value="P:dTTP catabolic process"/>
    <property type="evidence" value="ECO:0007669"/>
    <property type="project" value="TreeGrafter"/>
</dbReference>
<evidence type="ECO:0000313" key="8">
    <source>
        <dbReference type="Proteomes" id="UP000266426"/>
    </source>
</evidence>
<accession>A0A3A4RAE9</accession>
<dbReference type="NCBIfam" id="TIGR00444">
    <property type="entry name" value="mazG"/>
    <property type="match status" value="1"/>
</dbReference>
<evidence type="ECO:0000256" key="4">
    <source>
        <dbReference type="ARBA" id="ARBA00074799"/>
    </source>
</evidence>
<evidence type="ECO:0000256" key="3">
    <source>
        <dbReference type="ARBA" id="ARBA00066372"/>
    </source>
</evidence>
<sequence>MKHLLEELVSIMQTLRSPQGCPWDREQTHATVRRCMIEEVYEFAETIDDDNPEKMKEELGDILFQIVFHCQLAEEAGHFSISDVIETVGDKMIRRHPHVFGDQAKKLNTPDEVLDQWDTIKKTEKQHQHRTSILDGIPKHLPSLMRAYKAQKKAAKVGFDWEKAEHIVEKIEEELHEVKDALIGHDETHVQEELGDLFFAVSNLARFLHYDPELLSNKGVDKFISRFQKIEEELARSGKKVEECTLEELDKIWNSHKSQTR</sequence>
<dbReference type="PANTHER" id="PTHR30522">
    <property type="entry name" value="NUCLEOSIDE TRIPHOSPHATE PYROPHOSPHOHYDROLASE"/>
    <property type="match status" value="1"/>
</dbReference>
<dbReference type="GO" id="GO:0046052">
    <property type="term" value="P:UTP catabolic process"/>
    <property type="evidence" value="ECO:0007669"/>
    <property type="project" value="TreeGrafter"/>
</dbReference>
<evidence type="ECO:0000259" key="6">
    <source>
        <dbReference type="Pfam" id="PF03819"/>
    </source>
</evidence>
<dbReference type="InterPro" id="IPR048011">
    <property type="entry name" value="NTP-PPase_MazG-like_C"/>
</dbReference>
<proteinExistence type="inferred from homology"/>
<comment type="catalytic activity">
    <reaction evidence="1">
        <text>ATP + H2O = AMP + diphosphate + H(+)</text>
        <dbReference type="Rhea" id="RHEA:14245"/>
        <dbReference type="ChEBI" id="CHEBI:15377"/>
        <dbReference type="ChEBI" id="CHEBI:15378"/>
        <dbReference type="ChEBI" id="CHEBI:30616"/>
        <dbReference type="ChEBI" id="CHEBI:33019"/>
        <dbReference type="ChEBI" id="CHEBI:456215"/>
        <dbReference type="EC" id="3.6.1.8"/>
    </reaction>
</comment>
<dbReference type="GO" id="GO:0046047">
    <property type="term" value="P:TTP catabolic process"/>
    <property type="evidence" value="ECO:0007669"/>
    <property type="project" value="TreeGrafter"/>
</dbReference>
<evidence type="ECO:0000256" key="1">
    <source>
        <dbReference type="ARBA" id="ARBA00052141"/>
    </source>
</evidence>
<dbReference type="GO" id="GO:0047693">
    <property type="term" value="F:ATP diphosphatase activity"/>
    <property type="evidence" value="ECO:0007669"/>
    <property type="project" value="UniProtKB-EC"/>
</dbReference>
<evidence type="ECO:0000256" key="5">
    <source>
        <dbReference type="SAM" id="Coils"/>
    </source>
</evidence>
<dbReference type="SUPFAM" id="SSF101386">
    <property type="entry name" value="all-alpha NTP pyrophosphatases"/>
    <property type="match status" value="2"/>
</dbReference>
<keyword evidence="7" id="KW-0378">Hydrolase</keyword>
<comment type="caution">
    <text evidence="7">The sequence shown here is derived from an EMBL/GenBank/DDBJ whole genome shotgun (WGS) entry which is preliminary data.</text>
</comment>
<dbReference type="GO" id="GO:0006950">
    <property type="term" value="P:response to stress"/>
    <property type="evidence" value="ECO:0007669"/>
    <property type="project" value="UniProtKB-ARBA"/>
</dbReference>
<gene>
    <name evidence="7" type="ORF">C4541_01685</name>
</gene>
<dbReference type="FunFam" id="1.10.287.1080:FF:000003">
    <property type="entry name" value="Nucleoside triphosphate pyrophosphohydrolase"/>
    <property type="match status" value="1"/>
</dbReference>
<comment type="similarity">
    <text evidence="2">Belongs to the nucleoside triphosphate pyrophosphohydrolase family.</text>
</comment>
<reference evidence="7 8" key="1">
    <citation type="journal article" date="2017" name="ISME J.">
        <title>Energy and carbon metabolisms in a deep terrestrial subsurface fluid microbial community.</title>
        <authorList>
            <person name="Momper L."/>
            <person name="Jungbluth S.P."/>
            <person name="Lee M.D."/>
            <person name="Amend J.P."/>
        </authorList>
    </citation>
    <scope>NUCLEOTIDE SEQUENCE [LARGE SCALE GENOMIC DNA]</scope>
    <source>
        <strain evidence="7">SURF_26</strain>
    </source>
</reference>
<dbReference type="EC" id="3.6.1.8" evidence="3"/>